<dbReference type="EMBL" id="JACHVS010000001">
    <property type="protein sequence ID" value="MBB2994737.1"/>
    <property type="molecule type" value="Genomic_DNA"/>
</dbReference>
<feature type="transmembrane region" description="Helical" evidence="1">
    <location>
        <begin position="24"/>
        <end position="51"/>
    </location>
</feature>
<reference evidence="2 3" key="1">
    <citation type="submission" date="2020-08" db="EMBL/GenBank/DDBJ databases">
        <title>Sequencing the genomes of 1000 actinobacteria strains.</title>
        <authorList>
            <person name="Klenk H.-P."/>
        </authorList>
    </citation>
    <scope>NUCLEOTIDE SEQUENCE [LARGE SCALE GENOMIC DNA]</scope>
    <source>
        <strain evidence="2 3">DSM 22826</strain>
    </source>
</reference>
<protein>
    <submittedName>
        <fullName evidence="2">Arginine exporter protein ArgO</fullName>
    </submittedName>
</protein>
<keyword evidence="1" id="KW-0472">Membrane</keyword>
<sequence length="112" mass="12328">MLQLLASISVLIFIMRNRQLARRWYVLPTAIISVVAMAVLLVVLVITIDYLTSAGPAINAVILAVVPMVLLLGAFYALNLRVRRPEVFARIGGADPESARVEIGEARWRTKA</sequence>
<dbReference type="Proteomes" id="UP000523000">
    <property type="component" value="Unassembled WGS sequence"/>
</dbReference>
<proteinExistence type="predicted"/>
<keyword evidence="1" id="KW-1133">Transmembrane helix</keyword>
<dbReference type="RefSeq" id="WP_183510070.1">
    <property type="nucleotide sequence ID" value="NZ_BAABGK010000036.1"/>
</dbReference>
<evidence type="ECO:0000256" key="1">
    <source>
        <dbReference type="SAM" id="Phobius"/>
    </source>
</evidence>
<evidence type="ECO:0000313" key="2">
    <source>
        <dbReference type="EMBL" id="MBB2994737.1"/>
    </source>
</evidence>
<keyword evidence="1" id="KW-0812">Transmembrane</keyword>
<feature type="transmembrane region" description="Helical" evidence="1">
    <location>
        <begin position="57"/>
        <end position="78"/>
    </location>
</feature>
<comment type="caution">
    <text evidence="2">The sequence shown here is derived from an EMBL/GenBank/DDBJ whole genome shotgun (WGS) entry which is preliminary data.</text>
</comment>
<gene>
    <name evidence="2" type="ORF">E9229_000928</name>
</gene>
<accession>A0A839QGB9</accession>
<dbReference type="AlphaFoldDB" id="A0A839QGB9"/>
<keyword evidence="3" id="KW-1185">Reference proteome</keyword>
<organism evidence="2 3">
    <name type="scientific">Paeniglutamicibacter cryotolerans</name>
    <dbReference type="NCBI Taxonomy" id="670079"/>
    <lineage>
        <taxon>Bacteria</taxon>
        <taxon>Bacillati</taxon>
        <taxon>Actinomycetota</taxon>
        <taxon>Actinomycetes</taxon>
        <taxon>Micrococcales</taxon>
        <taxon>Micrococcaceae</taxon>
        <taxon>Paeniglutamicibacter</taxon>
    </lineage>
</organism>
<name>A0A839QGB9_9MICC</name>
<evidence type="ECO:0000313" key="3">
    <source>
        <dbReference type="Proteomes" id="UP000523000"/>
    </source>
</evidence>